<organism evidence="3 4">
    <name type="scientific">Metarhizobium album</name>
    <dbReference type="NCBI Taxonomy" id="2182425"/>
    <lineage>
        <taxon>Bacteria</taxon>
        <taxon>Pseudomonadati</taxon>
        <taxon>Pseudomonadota</taxon>
        <taxon>Alphaproteobacteria</taxon>
        <taxon>Hyphomicrobiales</taxon>
        <taxon>Rhizobiaceae</taxon>
        <taxon>Metarhizobium</taxon>
    </lineage>
</organism>
<keyword evidence="4" id="KW-1185">Reference proteome</keyword>
<comment type="similarity">
    <text evidence="1">Belongs to the amidase family.</text>
</comment>
<dbReference type="InterPro" id="IPR023631">
    <property type="entry name" value="Amidase_dom"/>
</dbReference>
<dbReference type="GO" id="GO:0003824">
    <property type="term" value="F:catalytic activity"/>
    <property type="evidence" value="ECO:0007669"/>
    <property type="project" value="InterPro"/>
</dbReference>
<sequence>MAATSQILELSARDIARKVGNGDLSAVDVTTAFFDHIEATDGPIMAWQHLARDNALVHARGIDKAATRGTLAGVPVGVKDVIDTADMPTGYGSRVYDGFRPAWDAPCVTIARSAGGVVLGKTVSTEFAMMNPNKTRNPHNTAHTPGGSSSGSCAAVAAGHARLAFGTQTSGSVVRPASFCGVVGFKPTFGLLNRTAVKVLCDNLDTLGIITRDVRDAAWCTAAIADNPGFVVEEAMSKPTVGVFRTSRWDQAEASSQQAVEATAELLSNAGATVKEIPVPDWFDEIFNLQDAIMGWEVTQSLAYERKHLSPQLGVATRQMMHDKSLTTIDEYMDARRRLPEIRNRFEALIEGFDALITPSAPGEAPEGMPTGDPLFNRAWTVLHGPCLNVPAIIGPKGLPVGVQVVGRRYDDRRTLAVAAAVEDHWSQKRGKA</sequence>
<protein>
    <submittedName>
        <fullName evidence="3">Amidase</fullName>
    </submittedName>
</protein>
<accession>A0A2U2DR99</accession>
<dbReference type="OrthoDB" id="9814821at2"/>
<name>A0A2U2DR99_9HYPH</name>
<dbReference type="Proteomes" id="UP000245252">
    <property type="component" value="Unassembled WGS sequence"/>
</dbReference>
<comment type="caution">
    <text evidence="3">The sequence shown here is derived from an EMBL/GenBank/DDBJ whole genome shotgun (WGS) entry which is preliminary data.</text>
</comment>
<dbReference type="Gene3D" id="3.90.1300.10">
    <property type="entry name" value="Amidase signature (AS) domain"/>
    <property type="match status" value="1"/>
</dbReference>
<reference evidence="3 4" key="1">
    <citation type="submission" date="2018-05" db="EMBL/GenBank/DDBJ databases">
        <title>The draft genome of strain NS-104.</title>
        <authorList>
            <person name="Hang P."/>
            <person name="Jiang J."/>
        </authorList>
    </citation>
    <scope>NUCLEOTIDE SEQUENCE [LARGE SCALE GENOMIC DNA]</scope>
    <source>
        <strain evidence="3 4">NS-104</strain>
    </source>
</reference>
<dbReference type="InterPro" id="IPR000120">
    <property type="entry name" value="Amidase"/>
</dbReference>
<evidence type="ECO:0000313" key="4">
    <source>
        <dbReference type="Proteomes" id="UP000245252"/>
    </source>
</evidence>
<evidence type="ECO:0000313" key="3">
    <source>
        <dbReference type="EMBL" id="PWE55828.1"/>
    </source>
</evidence>
<dbReference type="EMBL" id="QFBC01000005">
    <property type="protein sequence ID" value="PWE55828.1"/>
    <property type="molecule type" value="Genomic_DNA"/>
</dbReference>
<evidence type="ECO:0000259" key="2">
    <source>
        <dbReference type="Pfam" id="PF01425"/>
    </source>
</evidence>
<proteinExistence type="inferred from homology"/>
<feature type="domain" description="Amidase" evidence="2">
    <location>
        <begin position="28"/>
        <end position="416"/>
    </location>
</feature>
<dbReference type="PANTHER" id="PTHR11895">
    <property type="entry name" value="TRANSAMIDASE"/>
    <property type="match status" value="1"/>
</dbReference>
<dbReference type="RefSeq" id="WP_109458906.1">
    <property type="nucleotide sequence ID" value="NZ_QFBC01000005.1"/>
</dbReference>
<dbReference type="PANTHER" id="PTHR11895:SF151">
    <property type="entry name" value="GLUTAMYL-TRNA(GLN) AMIDOTRANSFERASE SUBUNIT A"/>
    <property type="match status" value="1"/>
</dbReference>
<evidence type="ECO:0000256" key="1">
    <source>
        <dbReference type="ARBA" id="ARBA00009199"/>
    </source>
</evidence>
<gene>
    <name evidence="3" type="ORF">DEM27_14250</name>
</gene>
<dbReference type="Pfam" id="PF01425">
    <property type="entry name" value="Amidase"/>
    <property type="match status" value="1"/>
</dbReference>
<dbReference type="AlphaFoldDB" id="A0A2U2DR99"/>
<dbReference type="InterPro" id="IPR036928">
    <property type="entry name" value="AS_sf"/>
</dbReference>
<dbReference type="SUPFAM" id="SSF75304">
    <property type="entry name" value="Amidase signature (AS) enzymes"/>
    <property type="match status" value="1"/>
</dbReference>